<organism evidence="2 3">
    <name type="scientific">Fulvimarina manganoxydans</name>
    <dbReference type="NCBI Taxonomy" id="937218"/>
    <lineage>
        <taxon>Bacteria</taxon>
        <taxon>Pseudomonadati</taxon>
        <taxon>Pseudomonadota</taxon>
        <taxon>Alphaproteobacteria</taxon>
        <taxon>Hyphomicrobiales</taxon>
        <taxon>Aurantimonadaceae</taxon>
        <taxon>Fulvimarina</taxon>
    </lineage>
</organism>
<evidence type="ECO:0000313" key="2">
    <source>
        <dbReference type="EMBL" id="SMC43197.1"/>
    </source>
</evidence>
<dbReference type="Pfam" id="PF14301">
    <property type="entry name" value="DUF4376"/>
    <property type="match status" value="1"/>
</dbReference>
<dbReference type="STRING" id="937218.SAMN06297251_102143"/>
<evidence type="ECO:0000259" key="1">
    <source>
        <dbReference type="Pfam" id="PF14301"/>
    </source>
</evidence>
<dbReference type="OrthoDB" id="8445944at2"/>
<evidence type="ECO:0000313" key="3">
    <source>
        <dbReference type="Proteomes" id="UP000192656"/>
    </source>
</evidence>
<sequence>MTATAIVRKDDGLVLYLFDGSPDLTIDERGLHGPVRALDIRPETHEAIEVEDVPSPWVGGAYAWDGSDWAVVNQAILDAIELRRSEEAGALLTKRLATLAEYRWRREEAGIAWVRPSDSRVFGIATDRESQAKMQAERSAARDGLRTDGAGWKCLDAATGRIVWEPMANADVEAFAADAWAYVSACFAREGALGAALYAAAADDGRTADERISAIEAVDLEVGWP</sequence>
<dbReference type="AlphaFoldDB" id="A0A1W1Z3Y6"/>
<name>A0A1W1Z3Y6_9HYPH</name>
<protein>
    <recommendedName>
        <fullName evidence="1">DUF4376 domain-containing protein</fullName>
    </recommendedName>
</protein>
<gene>
    <name evidence="2" type="ORF">SAMN06297251_102143</name>
</gene>
<proteinExistence type="predicted"/>
<dbReference type="EMBL" id="FWXR01000002">
    <property type="protein sequence ID" value="SMC43197.1"/>
    <property type="molecule type" value="Genomic_DNA"/>
</dbReference>
<reference evidence="2 3" key="1">
    <citation type="submission" date="2017-04" db="EMBL/GenBank/DDBJ databases">
        <authorList>
            <person name="Afonso C.L."/>
            <person name="Miller P.J."/>
            <person name="Scott M.A."/>
            <person name="Spackman E."/>
            <person name="Goraichik I."/>
            <person name="Dimitrov K.M."/>
            <person name="Suarez D.L."/>
            <person name="Swayne D.E."/>
        </authorList>
    </citation>
    <scope>NUCLEOTIDE SEQUENCE [LARGE SCALE GENOMIC DNA]</scope>
    <source>
        <strain evidence="2 3">CGMCC 1.10972</strain>
    </source>
</reference>
<dbReference type="RefSeq" id="WP_084408603.1">
    <property type="nucleotide sequence ID" value="NZ_FWXR01000002.1"/>
</dbReference>
<dbReference type="Proteomes" id="UP000192656">
    <property type="component" value="Unassembled WGS sequence"/>
</dbReference>
<keyword evidence="3" id="KW-1185">Reference proteome</keyword>
<accession>A0A1W1Z3Y6</accession>
<feature type="domain" description="DUF4376" evidence="1">
    <location>
        <begin position="94"/>
        <end position="204"/>
    </location>
</feature>
<dbReference type="InterPro" id="IPR025484">
    <property type="entry name" value="DUF4376"/>
</dbReference>